<feature type="region of interest" description="Disordered" evidence="1">
    <location>
        <begin position="1"/>
        <end position="93"/>
    </location>
</feature>
<gene>
    <name evidence="2" type="ORF">BVRB_6g156290</name>
</gene>
<evidence type="ECO:0000313" key="2">
    <source>
        <dbReference type="EMBL" id="KMS97314.1"/>
    </source>
</evidence>
<feature type="compositionally biased region" description="Acidic residues" evidence="1">
    <location>
        <begin position="39"/>
        <end position="52"/>
    </location>
</feature>
<name>A0A0J8B7R8_BETVV</name>
<dbReference type="AlphaFoldDB" id="A0A0J8B7R8"/>
<dbReference type="EMBL" id="KQ090330">
    <property type="protein sequence ID" value="KMS97314.1"/>
    <property type="molecule type" value="Genomic_DNA"/>
</dbReference>
<protein>
    <submittedName>
        <fullName evidence="2">Uncharacterized protein</fullName>
    </submittedName>
</protein>
<accession>A0A0J8B7R8</accession>
<proteinExistence type="predicted"/>
<dbReference type="eggNOG" id="ENOG502SPST">
    <property type="taxonomic scope" value="Eukaryota"/>
</dbReference>
<keyword evidence="3" id="KW-1185">Reference proteome</keyword>
<evidence type="ECO:0000256" key="1">
    <source>
        <dbReference type="SAM" id="MobiDB-lite"/>
    </source>
</evidence>
<feature type="compositionally biased region" description="Acidic residues" evidence="1">
    <location>
        <begin position="63"/>
        <end position="91"/>
    </location>
</feature>
<dbReference type="Proteomes" id="UP000035740">
    <property type="component" value="Unassembled WGS sequence"/>
</dbReference>
<organism evidence="2 3">
    <name type="scientific">Beta vulgaris subsp. vulgaris</name>
    <name type="common">Beet</name>
    <dbReference type="NCBI Taxonomy" id="3555"/>
    <lineage>
        <taxon>Eukaryota</taxon>
        <taxon>Viridiplantae</taxon>
        <taxon>Streptophyta</taxon>
        <taxon>Embryophyta</taxon>
        <taxon>Tracheophyta</taxon>
        <taxon>Spermatophyta</taxon>
        <taxon>Magnoliopsida</taxon>
        <taxon>eudicotyledons</taxon>
        <taxon>Gunneridae</taxon>
        <taxon>Pentapetalae</taxon>
        <taxon>Caryophyllales</taxon>
        <taxon>Chenopodiaceae</taxon>
        <taxon>Betoideae</taxon>
        <taxon>Beta</taxon>
    </lineage>
</organism>
<evidence type="ECO:0000313" key="3">
    <source>
        <dbReference type="Proteomes" id="UP000035740"/>
    </source>
</evidence>
<reference evidence="2 3" key="1">
    <citation type="journal article" date="2014" name="Nature">
        <title>The genome of the recently domesticated crop plant sugar beet (Beta vulgaris).</title>
        <authorList>
            <person name="Dohm J.C."/>
            <person name="Minoche A.E."/>
            <person name="Holtgrawe D."/>
            <person name="Capella-Gutierrez S."/>
            <person name="Zakrzewski F."/>
            <person name="Tafer H."/>
            <person name="Rupp O."/>
            <person name="Sorensen T.R."/>
            <person name="Stracke R."/>
            <person name="Reinhardt R."/>
            <person name="Goesmann A."/>
            <person name="Kraft T."/>
            <person name="Schulz B."/>
            <person name="Stadler P.F."/>
            <person name="Schmidt T."/>
            <person name="Gabaldon T."/>
            <person name="Lehrach H."/>
            <person name="Weisshaar B."/>
            <person name="Himmelbauer H."/>
        </authorList>
    </citation>
    <scope>NUCLEOTIDE SEQUENCE [LARGE SCALE GENOMIC DNA]</scope>
    <source>
        <tissue evidence="2">Taproot</tissue>
    </source>
</reference>
<sequence>MSARARAVKAREEVLAPTSKNDREKTHMEDFTIPNFVDNDSDDNISEEEDMSFSDILFQREREDDEDRLDDSDDDTDDVEGDDIKEEDEEEQNRLQYLGERAYPLHPEIRDRTDKETYYRCLNELTIALEDLMPELEDDRRRRGVSHAYGHGDSLHAGTSYDRICLVLSRRNGRNSDSDAKNIHTF</sequence>
<feature type="compositionally biased region" description="Basic and acidic residues" evidence="1">
    <location>
        <begin position="9"/>
        <end position="30"/>
    </location>
</feature>
<dbReference type="Gramene" id="KMS97314">
    <property type="protein sequence ID" value="KMS97314"/>
    <property type="gene ID" value="BVRB_6g156290"/>
</dbReference>